<dbReference type="EMBL" id="JAQQXR010000016">
    <property type="protein sequence ID" value="MDC8760678.1"/>
    <property type="molecule type" value="Genomic_DNA"/>
</dbReference>
<comment type="caution">
    <text evidence="3">The sequence shown here is derived from an EMBL/GenBank/DDBJ whole genome shotgun (WGS) entry which is preliminary data.</text>
</comment>
<feature type="domain" description="Ice-binding protein C-terminal" evidence="2">
    <location>
        <begin position="150"/>
        <end position="174"/>
    </location>
</feature>
<dbReference type="Proteomes" id="UP001221208">
    <property type="component" value="Unassembled WGS sequence"/>
</dbReference>
<proteinExistence type="predicted"/>
<organism evidence="3 4">
    <name type="scientific">Janthinobacterium fluminis</name>
    <dbReference type="NCBI Taxonomy" id="2987524"/>
    <lineage>
        <taxon>Bacteria</taxon>
        <taxon>Pseudomonadati</taxon>
        <taxon>Pseudomonadota</taxon>
        <taxon>Betaproteobacteria</taxon>
        <taxon>Burkholderiales</taxon>
        <taxon>Oxalobacteraceae</taxon>
        <taxon>Janthinobacterium</taxon>
    </lineage>
</organism>
<keyword evidence="1" id="KW-0732">Signal</keyword>
<protein>
    <submittedName>
        <fullName evidence="3">FxDxF family PEP-CTERM protein</fullName>
    </submittedName>
</protein>
<keyword evidence="4" id="KW-1185">Reference proteome</keyword>
<feature type="chain" id="PRO_5046271846" evidence="1">
    <location>
        <begin position="26"/>
        <end position="178"/>
    </location>
</feature>
<name>A0ABT5K8A9_9BURK</name>
<reference evidence="3 4" key="1">
    <citation type="submission" date="2022-10" db="EMBL/GenBank/DDBJ databases">
        <title>Janthinobacterium sp. hw3 Genome sequencing.</title>
        <authorList>
            <person name="Park S."/>
        </authorList>
    </citation>
    <scope>NUCLEOTIDE SEQUENCE [LARGE SCALE GENOMIC DNA]</scope>
    <source>
        <strain evidence="4">hw3</strain>
    </source>
</reference>
<evidence type="ECO:0000313" key="3">
    <source>
        <dbReference type="EMBL" id="MDC8760678.1"/>
    </source>
</evidence>
<dbReference type="NCBIfam" id="NF038126">
    <property type="entry name" value="PEP_CTERM_FxDxF"/>
    <property type="match status" value="1"/>
</dbReference>
<gene>
    <name evidence="3" type="ORF">OIK44_24125</name>
</gene>
<dbReference type="Pfam" id="PF07589">
    <property type="entry name" value="PEP-CTERM"/>
    <property type="match status" value="1"/>
</dbReference>
<dbReference type="Gene3D" id="2.60.120.380">
    <property type="match status" value="1"/>
</dbReference>
<dbReference type="InterPro" id="IPR013424">
    <property type="entry name" value="Ice-binding_C"/>
</dbReference>
<accession>A0ABT5K8A9</accession>
<evidence type="ECO:0000256" key="1">
    <source>
        <dbReference type="SAM" id="SignalP"/>
    </source>
</evidence>
<evidence type="ECO:0000259" key="2">
    <source>
        <dbReference type="Pfam" id="PF07589"/>
    </source>
</evidence>
<feature type="signal peptide" evidence="1">
    <location>
        <begin position="1"/>
        <end position="25"/>
    </location>
</feature>
<evidence type="ECO:0000313" key="4">
    <source>
        <dbReference type="Proteomes" id="UP001221208"/>
    </source>
</evidence>
<sequence>MKKTTSLIAAILVAGATFASSATMAADMSHTPTVLTLLDGTSAVGSAFGAGNKGNTFLDQFTFSFSGFGSIDAQISSYSPSAANGLDITSLGLYGSNGLIASGVQLQTGKTDLWELSFANLAAGNYYLQVGGSAVAGKAGSFGGNLTVSAVPEPATYGMLLGGLGLLGFMSRRRKNAA</sequence>
<dbReference type="RefSeq" id="WP_273674610.1">
    <property type="nucleotide sequence ID" value="NZ_JAQQXR010000016.1"/>
</dbReference>
<dbReference type="NCBIfam" id="TIGR02595">
    <property type="entry name" value="PEP_CTERM"/>
    <property type="match status" value="1"/>
</dbReference>